<feature type="region of interest" description="Disordered" evidence="1">
    <location>
        <begin position="1"/>
        <end position="46"/>
    </location>
</feature>
<keyword evidence="3" id="KW-1185">Reference proteome</keyword>
<evidence type="ECO:0000256" key="1">
    <source>
        <dbReference type="SAM" id="MobiDB-lite"/>
    </source>
</evidence>
<dbReference type="Proteomes" id="UP001157134">
    <property type="component" value="Unassembled WGS sequence"/>
</dbReference>
<evidence type="ECO:0000313" key="3">
    <source>
        <dbReference type="Proteomes" id="UP001157134"/>
    </source>
</evidence>
<feature type="compositionally biased region" description="Basic and acidic residues" evidence="1">
    <location>
        <begin position="25"/>
        <end position="36"/>
    </location>
</feature>
<feature type="compositionally biased region" description="Polar residues" evidence="1">
    <location>
        <begin position="1"/>
        <end position="24"/>
    </location>
</feature>
<name>A0ABQ6HJD7_9GAMM</name>
<sequence length="123" mass="13728">MQINSPTNTFATGQAVNATQSVSRDQVRIERAREQEVETSSRPAQRLDVDEQALAVVDEQRQQQAEQQNFQQAIVLSNDEGGNNTTREQVSNSNLTAVSTYQGVENLQQRSNIEQLFGVDLYA</sequence>
<evidence type="ECO:0000313" key="2">
    <source>
        <dbReference type="EMBL" id="GLX87032.1"/>
    </source>
</evidence>
<evidence type="ECO:0008006" key="4">
    <source>
        <dbReference type="Google" id="ProtNLM"/>
    </source>
</evidence>
<proteinExistence type="predicted"/>
<comment type="caution">
    <text evidence="2">The sequence shown here is derived from an EMBL/GenBank/DDBJ whole genome shotgun (WGS) entry which is preliminary data.</text>
</comment>
<protein>
    <recommendedName>
        <fullName evidence="4">Catalase</fullName>
    </recommendedName>
</protein>
<gene>
    <name evidence="2" type="ORF">tloyanaT_32850</name>
</gene>
<organism evidence="2 3">
    <name type="scientific">Thalassotalea loyana</name>
    <dbReference type="NCBI Taxonomy" id="280483"/>
    <lineage>
        <taxon>Bacteria</taxon>
        <taxon>Pseudomonadati</taxon>
        <taxon>Pseudomonadota</taxon>
        <taxon>Gammaproteobacteria</taxon>
        <taxon>Alteromonadales</taxon>
        <taxon>Colwelliaceae</taxon>
        <taxon>Thalassotalea</taxon>
    </lineage>
</organism>
<accession>A0ABQ6HJD7</accession>
<dbReference type="RefSeq" id="WP_284300669.1">
    <property type="nucleotide sequence ID" value="NZ_BSSV01000008.1"/>
</dbReference>
<reference evidence="2 3" key="1">
    <citation type="submission" date="2023-03" db="EMBL/GenBank/DDBJ databases">
        <title>Thalassotalea loyana LMG 22536T draft genome sequence.</title>
        <authorList>
            <person name="Sawabe T."/>
        </authorList>
    </citation>
    <scope>NUCLEOTIDE SEQUENCE [LARGE SCALE GENOMIC DNA]</scope>
    <source>
        <strain evidence="2 3">LMG 22536</strain>
    </source>
</reference>
<dbReference type="EMBL" id="BSSV01000008">
    <property type="protein sequence ID" value="GLX87032.1"/>
    <property type="molecule type" value="Genomic_DNA"/>
</dbReference>